<keyword evidence="9 11" id="KW-0539">Nucleus</keyword>
<dbReference type="PROSITE" id="PS00690">
    <property type="entry name" value="DEAH_ATP_HELICASE"/>
    <property type="match status" value="1"/>
</dbReference>
<evidence type="ECO:0000256" key="10">
    <source>
        <dbReference type="ARBA" id="ARBA00034617"/>
    </source>
</evidence>
<dbReference type="Pfam" id="PF00271">
    <property type="entry name" value="Helicase_C"/>
    <property type="match status" value="1"/>
</dbReference>
<dbReference type="EMBL" id="VJMH01005250">
    <property type="protein sequence ID" value="KAF0698286.1"/>
    <property type="molecule type" value="Genomic_DNA"/>
</dbReference>
<dbReference type="Pfam" id="PF16124">
    <property type="entry name" value="RecQ_Zn_bind"/>
    <property type="match status" value="1"/>
</dbReference>
<keyword evidence="8" id="KW-0413">Isomerase</keyword>
<keyword evidence="4 11" id="KW-0378">Hydrolase</keyword>
<evidence type="ECO:0000259" key="14">
    <source>
        <dbReference type="PROSITE" id="PS51194"/>
    </source>
</evidence>
<reference evidence="16 17" key="1">
    <citation type="submission" date="2019-03" db="EMBL/GenBank/DDBJ databases">
        <authorList>
            <person name="Gaulin E."/>
            <person name="Dumas B."/>
        </authorList>
    </citation>
    <scope>NUCLEOTIDE SEQUENCE [LARGE SCALE GENOMIC DNA]</scope>
    <source>
        <strain evidence="16">CBS 568.67</strain>
    </source>
</reference>
<dbReference type="NCBIfam" id="TIGR00614">
    <property type="entry name" value="recQ_fam"/>
    <property type="match status" value="1"/>
</dbReference>
<dbReference type="InterPro" id="IPR011545">
    <property type="entry name" value="DEAD/DEAH_box_helicase_dom"/>
</dbReference>
<keyword evidence="7" id="KW-0238">DNA-binding</keyword>
<dbReference type="Gene3D" id="1.10.10.10">
    <property type="entry name" value="Winged helix-like DNA-binding domain superfamily/Winged helix DNA-binding domain"/>
    <property type="match status" value="1"/>
</dbReference>
<dbReference type="PROSITE" id="PS51194">
    <property type="entry name" value="HELICASE_CTER"/>
    <property type="match status" value="1"/>
</dbReference>
<reference evidence="15" key="2">
    <citation type="submission" date="2019-06" db="EMBL/GenBank/DDBJ databases">
        <title>Genomics analysis of Aphanomyces spp. identifies a new class of oomycete effector associated with host adaptation.</title>
        <authorList>
            <person name="Gaulin E."/>
        </authorList>
    </citation>
    <scope>NUCLEOTIDE SEQUENCE</scope>
    <source>
        <strain evidence="15">CBS 578.67</strain>
    </source>
</reference>
<dbReference type="GO" id="GO:0003677">
    <property type="term" value="F:DNA binding"/>
    <property type="evidence" value="ECO:0007669"/>
    <property type="project" value="UniProtKB-KW"/>
</dbReference>
<dbReference type="GO" id="GO:0005737">
    <property type="term" value="C:cytoplasm"/>
    <property type="evidence" value="ECO:0007669"/>
    <property type="project" value="TreeGrafter"/>
</dbReference>
<proteinExistence type="inferred from homology"/>
<dbReference type="InterPro" id="IPR027417">
    <property type="entry name" value="P-loop_NTPase"/>
</dbReference>
<evidence type="ECO:0000256" key="2">
    <source>
        <dbReference type="ARBA" id="ARBA00005446"/>
    </source>
</evidence>
<comment type="catalytic activity">
    <reaction evidence="11">
        <text>ATP + H2O = ADP + phosphate + H(+)</text>
        <dbReference type="Rhea" id="RHEA:13065"/>
        <dbReference type="ChEBI" id="CHEBI:15377"/>
        <dbReference type="ChEBI" id="CHEBI:15378"/>
        <dbReference type="ChEBI" id="CHEBI:30616"/>
        <dbReference type="ChEBI" id="CHEBI:43474"/>
        <dbReference type="ChEBI" id="CHEBI:456216"/>
    </reaction>
</comment>
<evidence type="ECO:0000313" key="15">
    <source>
        <dbReference type="EMBL" id="KAF0698286.1"/>
    </source>
</evidence>
<evidence type="ECO:0000256" key="12">
    <source>
        <dbReference type="SAM" id="MobiDB-lite"/>
    </source>
</evidence>
<dbReference type="Pfam" id="PF00270">
    <property type="entry name" value="DEAD"/>
    <property type="match status" value="1"/>
</dbReference>
<dbReference type="GO" id="GO:0005694">
    <property type="term" value="C:chromosome"/>
    <property type="evidence" value="ECO:0007669"/>
    <property type="project" value="TreeGrafter"/>
</dbReference>
<dbReference type="SMART" id="SM00490">
    <property type="entry name" value="HELICc"/>
    <property type="match status" value="1"/>
</dbReference>
<keyword evidence="5 11" id="KW-0347">Helicase</keyword>
<dbReference type="GO" id="GO:0005524">
    <property type="term" value="F:ATP binding"/>
    <property type="evidence" value="ECO:0007669"/>
    <property type="project" value="UniProtKB-KW"/>
</dbReference>
<dbReference type="GO" id="GO:0016787">
    <property type="term" value="F:hydrolase activity"/>
    <property type="evidence" value="ECO:0007669"/>
    <property type="project" value="UniProtKB-KW"/>
</dbReference>
<sequence>MEDIRRVAWHEARNLFSRGKQAKREIAEVVDLTADESHEAATDRPWGSAVRSHTGDNPSRAKLQRAKETMLPSQAIPFEMQWTGPVVWNGYDTALLMSTLRGQFGKETFRPGQEDVVLAAGRGEDVFVLMPTGAGKSLCYQLPACLDPGLTVVISPLLSLIEDQVAHLQALGIRVKMLSGGVSRAEQNEVYSNMLAKEVTIKLLYITPEKLAACKTLKQTLKHMIRRNTLARFVVDEAHCISQWGHDFRKDYMELGQLRANYPKVPIMALTATASNNTVQHIADSLKLKTPYIQTASFNRSNLSYAFRLKTTTFLQDLRDFVVARKDETGIIYCLSKKDCEKLVDEITQGDKSQHWVAFYHAELDGDEKTYRHQAWSEGTIKLIVATMAFGMGINKPDVRYVIHHSLPQSITHFYQESGRAGRDGLPSTCLVYYSYKDYSRRKKLLASGSSRQVHMKNLRQVMELCENTKSCRRQLLLEHFGQAWTPDLCKRTCDTCHGQLLEEMDITDDCHALWEIVKYCTQMGVCPTIIQVAHLYLGKKIPGKQASMQPFKIPGFGNGKKKSYSRAHVEGLLYFNVFHQYLTEMSKACGKYTTYFLRLGHSHISYVEGTRILLHTSSSLDDDYEE</sequence>
<dbReference type="GO" id="GO:0009378">
    <property type="term" value="F:four-way junction helicase activity"/>
    <property type="evidence" value="ECO:0007669"/>
    <property type="project" value="TreeGrafter"/>
</dbReference>
<comment type="subcellular location">
    <subcellularLocation>
        <location evidence="1 11">Nucleus</location>
    </subcellularLocation>
</comment>
<dbReference type="InterPro" id="IPR002464">
    <property type="entry name" value="DNA/RNA_helicase_DEAH_CS"/>
</dbReference>
<comment type="catalytic activity">
    <reaction evidence="10 11">
        <text>Couples ATP hydrolysis with the unwinding of duplex DNA by translocating in the 3'-5' direction.</text>
        <dbReference type="EC" id="5.6.2.4"/>
    </reaction>
</comment>
<dbReference type="FunFam" id="3.40.50.300:FF:000296">
    <property type="entry name" value="ATP-dependent DNA helicase RecQ"/>
    <property type="match status" value="1"/>
</dbReference>
<dbReference type="Gene3D" id="3.40.50.300">
    <property type="entry name" value="P-loop containing nucleotide triphosphate hydrolases"/>
    <property type="match status" value="2"/>
</dbReference>
<keyword evidence="3 11" id="KW-0547">Nucleotide-binding</keyword>
<evidence type="ECO:0000256" key="4">
    <source>
        <dbReference type="ARBA" id="ARBA00022801"/>
    </source>
</evidence>
<evidence type="ECO:0000256" key="7">
    <source>
        <dbReference type="ARBA" id="ARBA00023125"/>
    </source>
</evidence>
<keyword evidence="17" id="KW-1185">Reference proteome</keyword>
<dbReference type="Proteomes" id="UP000332933">
    <property type="component" value="Unassembled WGS sequence"/>
</dbReference>
<evidence type="ECO:0000256" key="9">
    <source>
        <dbReference type="ARBA" id="ARBA00023242"/>
    </source>
</evidence>
<dbReference type="PANTHER" id="PTHR13710">
    <property type="entry name" value="DNA HELICASE RECQ FAMILY MEMBER"/>
    <property type="match status" value="1"/>
</dbReference>
<dbReference type="GO" id="GO:0000724">
    <property type="term" value="P:double-strand break repair via homologous recombination"/>
    <property type="evidence" value="ECO:0007669"/>
    <property type="project" value="TreeGrafter"/>
</dbReference>
<dbReference type="EC" id="5.6.2.4" evidence="11"/>
<dbReference type="InterPro" id="IPR001650">
    <property type="entry name" value="Helicase_C-like"/>
</dbReference>
<feature type="domain" description="Helicase ATP-binding" evidence="13">
    <location>
        <begin position="117"/>
        <end position="292"/>
    </location>
</feature>
<evidence type="ECO:0000313" key="16">
    <source>
        <dbReference type="EMBL" id="VFT87946.1"/>
    </source>
</evidence>
<dbReference type="PANTHER" id="PTHR13710:SF153">
    <property type="entry name" value="RECQ-LIKE DNA HELICASE BLM"/>
    <property type="match status" value="1"/>
</dbReference>
<evidence type="ECO:0000313" key="17">
    <source>
        <dbReference type="Proteomes" id="UP000332933"/>
    </source>
</evidence>
<evidence type="ECO:0000256" key="8">
    <source>
        <dbReference type="ARBA" id="ARBA00023235"/>
    </source>
</evidence>
<evidence type="ECO:0000256" key="5">
    <source>
        <dbReference type="ARBA" id="ARBA00022806"/>
    </source>
</evidence>
<dbReference type="FunFam" id="3.40.50.300:FF:001975">
    <property type="entry name" value="ATP-dependent DNA helicase"/>
    <property type="match status" value="1"/>
</dbReference>
<dbReference type="PROSITE" id="PS51192">
    <property type="entry name" value="HELICASE_ATP_BIND_1"/>
    <property type="match status" value="1"/>
</dbReference>
<gene>
    <name evidence="16" type="primary">Aste57867_11079</name>
    <name evidence="15" type="ORF">As57867_011037</name>
    <name evidence="16" type="ORF">ASTE57867_11079</name>
</gene>
<comment type="similarity">
    <text evidence="2 11">Belongs to the helicase family. RecQ subfamily.</text>
</comment>
<feature type="region of interest" description="Disordered" evidence="12">
    <location>
        <begin position="36"/>
        <end position="60"/>
    </location>
</feature>
<dbReference type="EMBL" id="CAADRA010005271">
    <property type="protein sequence ID" value="VFT87946.1"/>
    <property type="molecule type" value="Genomic_DNA"/>
</dbReference>
<evidence type="ECO:0000256" key="1">
    <source>
        <dbReference type="ARBA" id="ARBA00004123"/>
    </source>
</evidence>
<dbReference type="SUPFAM" id="SSF52540">
    <property type="entry name" value="P-loop containing nucleoside triphosphate hydrolases"/>
    <property type="match status" value="1"/>
</dbReference>
<evidence type="ECO:0000256" key="11">
    <source>
        <dbReference type="RuleBase" id="RU364117"/>
    </source>
</evidence>
<protein>
    <recommendedName>
        <fullName evidence="11">ATP-dependent DNA helicase</fullName>
        <ecNumber evidence="11">5.6.2.4</ecNumber>
    </recommendedName>
</protein>
<feature type="domain" description="Helicase C-terminal" evidence="14">
    <location>
        <begin position="317"/>
        <end position="471"/>
    </location>
</feature>
<organism evidence="16 17">
    <name type="scientific">Aphanomyces stellatus</name>
    <dbReference type="NCBI Taxonomy" id="120398"/>
    <lineage>
        <taxon>Eukaryota</taxon>
        <taxon>Sar</taxon>
        <taxon>Stramenopiles</taxon>
        <taxon>Oomycota</taxon>
        <taxon>Saprolegniomycetes</taxon>
        <taxon>Saprolegniales</taxon>
        <taxon>Verrucalvaceae</taxon>
        <taxon>Aphanomyces</taxon>
    </lineage>
</organism>
<dbReference type="CDD" id="cd17920">
    <property type="entry name" value="DEXHc_RecQ"/>
    <property type="match status" value="1"/>
</dbReference>
<dbReference type="AlphaFoldDB" id="A0A485KTU5"/>
<evidence type="ECO:0000256" key="6">
    <source>
        <dbReference type="ARBA" id="ARBA00022840"/>
    </source>
</evidence>
<keyword evidence="6 11" id="KW-0067">ATP-binding</keyword>
<evidence type="ECO:0000259" key="13">
    <source>
        <dbReference type="PROSITE" id="PS51192"/>
    </source>
</evidence>
<dbReference type="InterPro" id="IPR036388">
    <property type="entry name" value="WH-like_DNA-bd_sf"/>
</dbReference>
<dbReference type="OrthoDB" id="10261556at2759"/>
<dbReference type="GO" id="GO:0005634">
    <property type="term" value="C:nucleus"/>
    <property type="evidence" value="ECO:0007669"/>
    <property type="project" value="UniProtKB-SubCell"/>
</dbReference>
<dbReference type="GO" id="GO:0043138">
    <property type="term" value="F:3'-5' DNA helicase activity"/>
    <property type="evidence" value="ECO:0007669"/>
    <property type="project" value="UniProtKB-EC"/>
</dbReference>
<name>A0A485KTU5_9STRA</name>
<evidence type="ECO:0000256" key="3">
    <source>
        <dbReference type="ARBA" id="ARBA00022741"/>
    </source>
</evidence>
<dbReference type="SMART" id="SM00487">
    <property type="entry name" value="DEXDc"/>
    <property type="match status" value="1"/>
</dbReference>
<accession>A0A485KTU5</accession>
<dbReference type="InterPro" id="IPR014001">
    <property type="entry name" value="Helicase_ATP-bd"/>
</dbReference>
<dbReference type="InterPro" id="IPR032284">
    <property type="entry name" value="RecQ_Zn-bd"/>
</dbReference>
<dbReference type="InterPro" id="IPR004589">
    <property type="entry name" value="DNA_helicase_ATP-dep_RecQ"/>
</dbReference>